<dbReference type="AlphaFoldDB" id="A1ZT15"/>
<evidence type="ECO:0000313" key="1">
    <source>
        <dbReference type="EMBL" id="EAY26405.1"/>
    </source>
</evidence>
<comment type="caution">
    <text evidence="1">The sequence shown here is derived from an EMBL/GenBank/DDBJ whole genome shotgun (WGS) entry which is preliminary data.</text>
</comment>
<evidence type="ECO:0000313" key="2">
    <source>
        <dbReference type="Proteomes" id="UP000004095"/>
    </source>
</evidence>
<dbReference type="Proteomes" id="UP000004095">
    <property type="component" value="Unassembled WGS sequence"/>
</dbReference>
<gene>
    <name evidence="1" type="ORF">M23134_07000</name>
</gene>
<proteinExistence type="predicted"/>
<accession>A1ZT15</accession>
<sequence length="61" mass="6998">MTKVIYYELKKQGLAEKNISKIKNTTNIAIQGCRHSFCSSLKVILPELKEVLCVQIKVFEK</sequence>
<name>A1ZT15_MICM2</name>
<dbReference type="EMBL" id="AAWS01000034">
    <property type="protein sequence ID" value="EAY26405.1"/>
    <property type="molecule type" value="Genomic_DNA"/>
</dbReference>
<reference evidence="1 2" key="1">
    <citation type="submission" date="2007-01" db="EMBL/GenBank/DDBJ databases">
        <authorList>
            <person name="Haygood M."/>
            <person name="Podell S."/>
            <person name="Anderson C."/>
            <person name="Hopkinson B."/>
            <person name="Roe K."/>
            <person name="Barbeau K."/>
            <person name="Gaasterland T."/>
            <person name="Ferriera S."/>
            <person name="Johnson J."/>
            <person name="Kravitz S."/>
            <person name="Beeson K."/>
            <person name="Sutton G."/>
            <person name="Rogers Y.-H."/>
            <person name="Friedman R."/>
            <person name="Frazier M."/>
            <person name="Venter J.C."/>
        </authorList>
    </citation>
    <scope>NUCLEOTIDE SEQUENCE [LARGE SCALE GENOMIC DNA]</scope>
    <source>
        <strain evidence="1 2">ATCC 23134</strain>
    </source>
</reference>
<organism evidence="1 2">
    <name type="scientific">Microscilla marina ATCC 23134</name>
    <dbReference type="NCBI Taxonomy" id="313606"/>
    <lineage>
        <taxon>Bacteria</taxon>
        <taxon>Pseudomonadati</taxon>
        <taxon>Bacteroidota</taxon>
        <taxon>Cytophagia</taxon>
        <taxon>Cytophagales</taxon>
        <taxon>Microscillaceae</taxon>
        <taxon>Microscilla</taxon>
    </lineage>
</organism>
<keyword evidence="2" id="KW-1185">Reference proteome</keyword>
<protein>
    <submittedName>
        <fullName evidence="1">Uncharacterized protein</fullName>
    </submittedName>
</protein>